<keyword evidence="7" id="KW-0067">ATP-binding</keyword>
<feature type="transmembrane region" description="Helical" evidence="8">
    <location>
        <begin position="21"/>
        <end position="40"/>
    </location>
</feature>
<dbReference type="EC" id="2.7.13.3" evidence="2"/>
<dbReference type="InterPro" id="IPR036890">
    <property type="entry name" value="HATPase_C_sf"/>
</dbReference>
<dbReference type="InterPro" id="IPR011102">
    <property type="entry name" value="Sig_transdc_His_kinase_HWE"/>
</dbReference>
<dbReference type="SMART" id="SM00911">
    <property type="entry name" value="HWE_HK"/>
    <property type="match status" value="1"/>
</dbReference>
<evidence type="ECO:0000259" key="9">
    <source>
        <dbReference type="SMART" id="SM00911"/>
    </source>
</evidence>
<proteinExistence type="predicted"/>
<keyword evidence="6" id="KW-0418">Kinase</keyword>
<evidence type="ECO:0000313" key="10">
    <source>
        <dbReference type="EMBL" id="MXP41784.1"/>
    </source>
</evidence>
<evidence type="ECO:0000313" key="11">
    <source>
        <dbReference type="Proteomes" id="UP000469159"/>
    </source>
</evidence>
<evidence type="ECO:0000256" key="5">
    <source>
        <dbReference type="ARBA" id="ARBA00022741"/>
    </source>
</evidence>
<dbReference type="AlphaFoldDB" id="A0A6I4UVA9"/>
<dbReference type="PANTHER" id="PTHR41523">
    <property type="entry name" value="TWO-COMPONENT SYSTEM SENSOR PROTEIN"/>
    <property type="match status" value="1"/>
</dbReference>
<sequence length="315" mass="34247">MSSRLTGRVRQAMLARQSLSSGLAWTAAAVVLPTALRLAIDGERSGFPFVTYFPAIALAALFLGWRYGALVALLSAVAAWLLFMHGEPPLIETPEGAAILALSVLSCVLLIFIGETLRQTFIELEEVSTREELLNAELRHRMKNMLAVVGSLSSLTHRHADPEKAHIAFAERLAALDRATSLLGGDSTVACALPDLAEEALRPFQSDYDIRLSGAPQQVHRDCCVPAVLALHELATNAIKYGALSVPHGWVELEWGEREGGMVTLRWREYGGPPVVKPERRGLGSRILSMHSAATSFKIDFAPDGVRCEMQLKAT</sequence>
<keyword evidence="3" id="KW-0597">Phosphoprotein</keyword>
<dbReference type="GO" id="GO:0004673">
    <property type="term" value="F:protein histidine kinase activity"/>
    <property type="evidence" value="ECO:0007669"/>
    <property type="project" value="UniProtKB-EC"/>
</dbReference>
<evidence type="ECO:0000256" key="1">
    <source>
        <dbReference type="ARBA" id="ARBA00000085"/>
    </source>
</evidence>
<feature type="domain" description="Signal transduction histidine kinase HWE region" evidence="9">
    <location>
        <begin position="137"/>
        <end position="216"/>
    </location>
</feature>
<keyword evidence="8" id="KW-0812">Transmembrane</keyword>
<accession>A0A6I4UVA9</accession>
<evidence type="ECO:0000256" key="7">
    <source>
        <dbReference type="ARBA" id="ARBA00022840"/>
    </source>
</evidence>
<dbReference type="Pfam" id="PF07536">
    <property type="entry name" value="HWE_HK"/>
    <property type="match status" value="1"/>
</dbReference>
<dbReference type="OrthoDB" id="136506at2"/>
<feature type="transmembrane region" description="Helical" evidence="8">
    <location>
        <begin position="96"/>
        <end position="114"/>
    </location>
</feature>
<keyword evidence="8" id="KW-0472">Membrane</keyword>
<evidence type="ECO:0000256" key="6">
    <source>
        <dbReference type="ARBA" id="ARBA00022777"/>
    </source>
</evidence>
<feature type="transmembrane region" description="Helical" evidence="8">
    <location>
        <begin position="52"/>
        <end position="84"/>
    </location>
</feature>
<dbReference type="EMBL" id="WTYK01000004">
    <property type="protein sequence ID" value="MXP41784.1"/>
    <property type="molecule type" value="Genomic_DNA"/>
</dbReference>
<comment type="caution">
    <text evidence="10">The sequence shown here is derived from an EMBL/GenBank/DDBJ whole genome shotgun (WGS) entry which is preliminary data.</text>
</comment>
<gene>
    <name evidence="10" type="ORF">GRI75_09040</name>
</gene>
<protein>
    <recommendedName>
        <fullName evidence="2">histidine kinase</fullName>
        <ecNumber evidence="2">2.7.13.3</ecNumber>
    </recommendedName>
</protein>
<name>A0A6I4UVA9_9SPHN</name>
<dbReference type="RefSeq" id="WP_160746629.1">
    <property type="nucleotide sequence ID" value="NZ_WTYK01000004.1"/>
</dbReference>
<keyword evidence="4" id="KW-0808">Transferase</keyword>
<evidence type="ECO:0000256" key="2">
    <source>
        <dbReference type="ARBA" id="ARBA00012438"/>
    </source>
</evidence>
<keyword evidence="11" id="KW-1185">Reference proteome</keyword>
<organism evidence="10 11">
    <name type="scientific">Croceibacterium soli</name>
    <dbReference type="NCBI Taxonomy" id="1739690"/>
    <lineage>
        <taxon>Bacteria</taxon>
        <taxon>Pseudomonadati</taxon>
        <taxon>Pseudomonadota</taxon>
        <taxon>Alphaproteobacteria</taxon>
        <taxon>Sphingomonadales</taxon>
        <taxon>Erythrobacteraceae</taxon>
        <taxon>Croceibacterium</taxon>
    </lineage>
</organism>
<evidence type="ECO:0000256" key="3">
    <source>
        <dbReference type="ARBA" id="ARBA00022553"/>
    </source>
</evidence>
<keyword evidence="5" id="KW-0547">Nucleotide-binding</keyword>
<dbReference type="GO" id="GO:0005524">
    <property type="term" value="F:ATP binding"/>
    <property type="evidence" value="ECO:0007669"/>
    <property type="project" value="UniProtKB-KW"/>
</dbReference>
<keyword evidence="8" id="KW-1133">Transmembrane helix</keyword>
<dbReference type="Gene3D" id="3.30.565.10">
    <property type="entry name" value="Histidine kinase-like ATPase, C-terminal domain"/>
    <property type="match status" value="1"/>
</dbReference>
<evidence type="ECO:0000256" key="8">
    <source>
        <dbReference type="SAM" id="Phobius"/>
    </source>
</evidence>
<dbReference type="Proteomes" id="UP000469159">
    <property type="component" value="Unassembled WGS sequence"/>
</dbReference>
<comment type="catalytic activity">
    <reaction evidence="1">
        <text>ATP + protein L-histidine = ADP + protein N-phospho-L-histidine.</text>
        <dbReference type="EC" id="2.7.13.3"/>
    </reaction>
</comment>
<reference evidence="10 11" key="1">
    <citation type="submission" date="2019-12" db="EMBL/GenBank/DDBJ databases">
        <title>Genomic-based taxomic classification of the family Erythrobacteraceae.</title>
        <authorList>
            <person name="Xu L."/>
        </authorList>
    </citation>
    <scope>NUCLEOTIDE SEQUENCE [LARGE SCALE GENOMIC DNA]</scope>
    <source>
        <strain evidence="10 11">MCCC 1K02066</strain>
    </source>
</reference>
<evidence type="ECO:0000256" key="4">
    <source>
        <dbReference type="ARBA" id="ARBA00022679"/>
    </source>
</evidence>
<dbReference type="PANTHER" id="PTHR41523:SF7">
    <property type="entry name" value="HISTIDINE KINASE"/>
    <property type="match status" value="1"/>
</dbReference>